<gene>
    <name evidence="1" type="ORF">CISIN_1g030921mg</name>
</gene>
<keyword evidence="2" id="KW-1185">Reference proteome</keyword>
<dbReference type="CDD" id="cd09271">
    <property type="entry name" value="RNase_H2-C"/>
    <property type="match status" value="1"/>
</dbReference>
<proteinExistence type="predicted"/>
<organism evidence="1 2">
    <name type="scientific">Citrus sinensis</name>
    <name type="common">Sweet orange</name>
    <name type="synonym">Citrus aurantium var. sinensis</name>
    <dbReference type="NCBI Taxonomy" id="2711"/>
    <lineage>
        <taxon>Eukaryota</taxon>
        <taxon>Viridiplantae</taxon>
        <taxon>Streptophyta</taxon>
        <taxon>Embryophyta</taxon>
        <taxon>Tracheophyta</taxon>
        <taxon>Spermatophyta</taxon>
        <taxon>Magnoliopsida</taxon>
        <taxon>eudicotyledons</taxon>
        <taxon>Gunneridae</taxon>
        <taxon>Pentapetalae</taxon>
        <taxon>rosids</taxon>
        <taxon>malvids</taxon>
        <taxon>Sapindales</taxon>
        <taxon>Rutaceae</taxon>
        <taxon>Aurantioideae</taxon>
        <taxon>Citrus</taxon>
    </lineage>
</organism>
<dbReference type="GO" id="GO:0032299">
    <property type="term" value="C:ribonuclease H2 complex"/>
    <property type="evidence" value="ECO:0007669"/>
    <property type="project" value="InterPro"/>
</dbReference>
<dbReference type="Gene3D" id="2.40.128.680">
    <property type="match status" value="1"/>
</dbReference>
<dbReference type="Pfam" id="PF08615">
    <property type="entry name" value="RNase_H2_suC"/>
    <property type="match status" value="1"/>
</dbReference>
<dbReference type="eggNOG" id="ENOG502RZE4">
    <property type="taxonomic scope" value="Eukaryota"/>
</dbReference>
<dbReference type="Proteomes" id="UP000027120">
    <property type="component" value="Unassembled WGS sequence"/>
</dbReference>
<dbReference type="GO" id="GO:0006401">
    <property type="term" value="P:RNA catabolic process"/>
    <property type="evidence" value="ECO:0007669"/>
    <property type="project" value="InterPro"/>
</dbReference>
<dbReference type="PaxDb" id="2711-XP_006468452.1"/>
<evidence type="ECO:0000313" key="1">
    <source>
        <dbReference type="EMBL" id="KDO77413.1"/>
    </source>
</evidence>
<name>A0A067GCJ0_CITSI</name>
<accession>A0A067GCJ0</accession>
<sequence length="169" mass="18606">MEEGRGSTGSINLIRSSEGKDSVVNLSGQVHQLPCCIKYDGPCAVSDYFRAKPTGIEADGLKVEEAHFRGRKLHGATIPLPDGYSGFVLGKKNLGKRKVSDMSEANSNCWETKARFDKLTYWNHDTYPSKDDAFIRSFHWFSVAKALHKPVTAEDLASAAVILKKDGSK</sequence>
<dbReference type="EMBL" id="KK784880">
    <property type="protein sequence ID" value="KDO77413.1"/>
    <property type="molecule type" value="Genomic_DNA"/>
</dbReference>
<dbReference type="SMR" id="A0A067GCJ0"/>
<protein>
    <submittedName>
        <fullName evidence="1">Uncharacterized protein</fullName>
    </submittedName>
</protein>
<dbReference type="PANTHER" id="PTHR47204">
    <property type="entry name" value="OS02G0168900 PROTEIN"/>
    <property type="match status" value="1"/>
</dbReference>
<dbReference type="PANTHER" id="PTHR47204:SF1">
    <property type="entry name" value="RIBONUCLEASE H2 SUBUNIT C"/>
    <property type="match status" value="1"/>
</dbReference>
<reference evidence="1 2" key="1">
    <citation type="submission" date="2014-04" db="EMBL/GenBank/DDBJ databases">
        <authorList>
            <consortium name="International Citrus Genome Consortium"/>
            <person name="Gmitter F."/>
            <person name="Chen C."/>
            <person name="Farmerie W."/>
            <person name="Harkins T."/>
            <person name="Desany B."/>
            <person name="Mohiuddin M."/>
            <person name="Kodira C."/>
            <person name="Borodovsky M."/>
            <person name="Lomsadze A."/>
            <person name="Burns P."/>
            <person name="Jenkins J."/>
            <person name="Prochnik S."/>
            <person name="Shu S."/>
            <person name="Chapman J."/>
            <person name="Pitluck S."/>
            <person name="Schmutz J."/>
            <person name="Rokhsar D."/>
        </authorList>
    </citation>
    <scope>NUCLEOTIDE SEQUENCE</scope>
</reference>
<dbReference type="InterPro" id="IPR013924">
    <property type="entry name" value="RNase_H2_suC"/>
</dbReference>
<evidence type="ECO:0000313" key="2">
    <source>
        <dbReference type="Proteomes" id="UP000027120"/>
    </source>
</evidence>
<dbReference type="AlphaFoldDB" id="A0A067GCJ0"/>